<evidence type="ECO:0000313" key="2">
    <source>
        <dbReference type="Proteomes" id="UP001467690"/>
    </source>
</evidence>
<name>A0ABV1RMC2_9ALTE</name>
<gene>
    <name evidence="1" type="ORF">ABS311_18580</name>
</gene>
<reference evidence="1 2" key="1">
    <citation type="submission" date="2024-06" db="EMBL/GenBank/DDBJ databases">
        <authorList>
            <person name="Chen R.Y."/>
        </authorList>
    </citation>
    <scope>NUCLEOTIDE SEQUENCE [LARGE SCALE GENOMIC DNA]</scope>
    <source>
        <strain evidence="1 2">D2</strain>
    </source>
</reference>
<evidence type="ECO:0000313" key="1">
    <source>
        <dbReference type="EMBL" id="MER2493886.1"/>
    </source>
</evidence>
<dbReference type="EMBL" id="JBELOE010000270">
    <property type="protein sequence ID" value="MER2493886.1"/>
    <property type="molecule type" value="Genomic_DNA"/>
</dbReference>
<sequence length="383" mass="43964">MQAEIIKTPVTIQTINLASPFEPGIMKQPLQQAFANKRQSTRRNGKPIFNYHYNPDEEVDVFYEADQVWYKFSFVSGRSGYDNPIPVEQIPPTSAVAVMAQHTSPKNRPCPFCSAQKADSTIHEEILCYASLANNTHKDIFLMNVNEYAEDHMCMVEQGEQAQVLTQSRIKKALLYAKALGPDYEGLFNSAGAATVNHYHVPFCKKKSPVWRNLEEQRVTITNAQQINQIVHGELSKNWVRSRFFKGKDLDELCRQIYWEVKDLQQKNIIHNCKFIYQQDGSFVWLMSPRLNGYMTYVYHFLEPVGTPESGLVNTCGSIEIPGGDAIMFFELPNKLSAMQKQIMAQRFKKSLDKTCDRQWQPPCYKRYLDLTANTSIESINCD</sequence>
<accession>A0ABV1RMC2</accession>
<comment type="caution">
    <text evidence="1">The sequence shown here is derived from an EMBL/GenBank/DDBJ whole genome shotgun (WGS) entry which is preliminary data.</text>
</comment>
<organism evidence="1 2">
    <name type="scientific">Catenovulum sediminis</name>
    <dbReference type="NCBI Taxonomy" id="1740262"/>
    <lineage>
        <taxon>Bacteria</taxon>
        <taxon>Pseudomonadati</taxon>
        <taxon>Pseudomonadota</taxon>
        <taxon>Gammaproteobacteria</taxon>
        <taxon>Alteromonadales</taxon>
        <taxon>Alteromonadaceae</taxon>
        <taxon>Catenovulum</taxon>
    </lineage>
</organism>
<evidence type="ECO:0008006" key="3">
    <source>
        <dbReference type="Google" id="ProtNLM"/>
    </source>
</evidence>
<proteinExistence type="predicted"/>
<keyword evidence="2" id="KW-1185">Reference proteome</keyword>
<dbReference type="Proteomes" id="UP001467690">
    <property type="component" value="Unassembled WGS sequence"/>
</dbReference>
<dbReference type="RefSeq" id="WP_350402909.1">
    <property type="nucleotide sequence ID" value="NZ_JBELOE010000270.1"/>
</dbReference>
<protein>
    <recommendedName>
        <fullName evidence="3">Galactose-1-phosphate uridylyltransferase</fullName>
    </recommendedName>
</protein>